<gene>
    <name evidence="2" type="ORF">AAY42_13555</name>
</gene>
<feature type="chain" id="PRO_5012972269" description="YCII-related domain-containing protein" evidence="1">
    <location>
        <begin position="16"/>
        <end position="117"/>
    </location>
</feature>
<proteinExistence type="predicted"/>
<feature type="signal peptide" evidence="1">
    <location>
        <begin position="1"/>
        <end position="15"/>
    </location>
</feature>
<dbReference type="STRING" id="346185.AAY42_13555"/>
<protein>
    <recommendedName>
        <fullName evidence="4">YCII-related domain-containing protein</fullName>
    </recommendedName>
</protein>
<accession>A0A0Q1CIH1</accession>
<dbReference type="EMBL" id="LCTZ01000002">
    <property type="protein sequence ID" value="KQC30794.1"/>
    <property type="molecule type" value="Genomic_DNA"/>
</dbReference>
<comment type="caution">
    <text evidence="2">The sequence shown here is derived from an EMBL/GenBank/DDBJ whole genome shotgun (WGS) entry which is preliminary data.</text>
</comment>
<evidence type="ECO:0008006" key="4">
    <source>
        <dbReference type="Google" id="ProtNLM"/>
    </source>
</evidence>
<keyword evidence="1" id="KW-0732">Signal</keyword>
<dbReference type="RefSeq" id="WP_055396118.1">
    <property type="nucleotide sequence ID" value="NZ_LCTZ01000002.1"/>
</dbReference>
<organism evidence="2 3">
    <name type="scientific">Flagellimonas eckloniae</name>
    <dbReference type="NCBI Taxonomy" id="346185"/>
    <lineage>
        <taxon>Bacteria</taxon>
        <taxon>Pseudomonadati</taxon>
        <taxon>Bacteroidota</taxon>
        <taxon>Flavobacteriia</taxon>
        <taxon>Flavobacteriales</taxon>
        <taxon>Flavobacteriaceae</taxon>
        <taxon>Flagellimonas</taxon>
    </lineage>
</organism>
<dbReference type="OrthoDB" id="1439804at2"/>
<reference evidence="2 3" key="1">
    <citation type="submission" date="2015-04" db="EMBL/GenBank/DDBJ databases">
        <title>Complete genome of flavobacterium.</title>
        <authorList>
            <person name="Kwon Y.M."/>
            <person name="Kim S.-J."/>
        </authorList>
    </citation>
    <scope>NUCLEOTIDE SEQUENCE [LARGE SCALE GENOMIC DNA]</scope>
    <source>
        <strain evidence="2 3">DK169</strain>
    </source>
</reference>
<evidence type="ECO:0000256" key="1">
    <source>
        <dbReference type="SAM" id="SignalP"/>
    </source>
</evidence>
<evidence type="ECO:0000313" key="2">
    <source>
        <dbReference type="EMBL" id="KQC30794.1"/>
    </source>
</evidence>
<evidence type="ECO:0000313" key="3">
    <source>
        <dbReference type="Proteomes" id="UP000050827"/>
    </source>
</evidence>
<dbReference type="AlphaFoldDB" id="A0A0Q1CIH1"/>
<keyword evidence="3" id="KW-1185">Reference proteome</keyword>
<dbReference type="Proteomes" id="UP000050827">
    <property type="component" value="Unassembled WGS sequence"/>
</dbReference>
<name>A0A0Q1CIH1_9FLAO</name>
<sequence>MRVLIFLLFPFFLLAQETTPKTDQYFVALYTVGENWDAEKSPGEQHYFKEHSSFLSQLRKDSVIVTGARYSDTGMLVLKAKDFKTINDMLQQDLAIQNKLFTLEIHAYAPFYKGCIE</sequence>